<dbReference type="InterPro" id="IPR005225">
    <property type="entry name" value="Small_GTP-bd"/>
</dbReference>
<keyword evidence="10" id="KW-0449">Lipoprotein</keyword>
<dbReference type="STRING" id="1064592.G0VKK5"/>
<dbReference type="InterPro" id="IPR027417">
    <property type="entry name" value="P-loop_NTPase"/>
</dbReference>
<dbReference type="PANTHER" id="PTHR47980">
    <property type="entry name" value="LD44762P"/>
    <property type="match status" value="1"/>
</dbReference>
<dbReference type="PROSITE" id="PS51419">
    <property type="entry name" value="RAB"/>
    <property type="match status" value="1"/>
</dbReference>
<evidence type="ECO:0000256" key="13">
    <source>
        <dbReference type="ARBA" id="ARBA00053508"/>
    </source>
</evidence>
<dbReference type="AlphaFoldDB" id="G0VKK5"/>
<evidence type="ECO:0000256" key="6">
    <source>
        <dbReference type="ARBA" id="ARBA00022741"/>
    </source>
</evidence>
<dbReference type="SMART" id="SM00177">
    <property type="entry name" value="ARF"/>
    <property type="match status" value="1"/>
</dbReference>
<keyword evidence="18" id="KW-1185">Reference proteome</keyword>
<dbReference type="KEGG" id="ncs:NCAS_0J00630"/>
<evidence type="ECO:0000256" key="8">
    <source>
        <dbReference type="ARBA" id="ARBA00023134"/>
    </source>
</evidence>
<dbReference type="SMART" id="SM00174">
    <property type="entry name" value="RHO"/>
    <property type="match status" value="1"/>
</dbReference>
<evidence type="ECO:0000256" key="5">
    <source>
        <dbReference type="ARBA" id="ARBA00022483"/>
    </source>
</evidence>
<dbReference type="GO" id="GO:0003924">
    <property type="term" value="F:GTPase activity"/>
    <property type="evidence" value="ECO:0007669"/>
    <property type="project" value="InterPro"/>
</dbReference>
<evidence type="ECO:0000256" key="12">
    <source>
        <dbReference type="ARBA" id="ARBA00023329"/>
    </source>
</evidence>
<feature type="region of interest" description="Disordered" evidence="16">
    <location>
        <begin position="194"/>
        <end position="218"/>
    </location>
</feature>
<dbReference type="SMART" id="SM00176">
    <property type="entry name" value="RAN"/>
    <property type="match status" value="1"/>
</dbReference>
<dbReference type="InParanoid" id="G0VKK5"/>
<evidence type="ECO:0000256" key="11">
    <source>
        <dbReference type="ARBA" id="ARBA00023289"/>
    </source>
</evidence>
<evidence type="ECO:0000256" key="7">
    <source>
        <dbReference type="ARBA" id="ARBA00022927"/>
    </source>
</evidence>
<dbReference type="SMART" id="SM00173">
    <property type="entry name" value="RAS"/>
    <property type="match status" value="1"/>
</dbReference>
<keyword evidence="12" id="KW-0968">Cytoplasmic vesicle</keyword>
<feature type="compositionally biased region" description="Basic and acidic residues" evidence="16">
    <location>
        <begin position="208"/>
        <end position="218"/>
    </location>
</feature>
<keyword evidence="9" id="KW-0472">Membrane</keyword>
<evidence type="ECO:0000256" key="2">
    <source>
        <dbReference type="ARBA" id="ARBA00006270"/>
    </source>
</evidence>
<dbReference type="eggNOG" id="KOG0078">
    <property type="taxonomic scope" value="Eukaryota"/>
</dbReference>
<dbReference type="GeneID" id="96905740"/>
<keyword evidence="8" id="KW-0342">GTP-binding</keyword>
<comment type="similarity">
    <text evidence="2">Belongs to the small GTPase superfamily. Rab family.</text>
</comment>
<dbReference type="NCBIfam" id="TIGR00231">
    <property type="entry name" value="small_GTP"/>
    <property type="match status" value="1"/>
</dbReference>
<accession>G0VKK5</accession>
<dbReference type="SUPFAM" id="SSF52540">
    <property type="entry name" value="P-loop containing nucleoside triphosphate hydrolases"/>
    <property type="match status" value="1"/>
</dbReference>
<comment type="function">
    <text evidence="13">Involved in exocytosis. Maybe by regulating the binding and fusion of secretory vesicles with the cell surface. The GTP-bound form of SEC4 may interact with an effector, thereby stimulating its activity and leading to exocytotic fusion. SEC4 may be an upstream activator of the 19.5S SEC8/SEC15 particle. SEC4 probably interacts directly with SEC8; it could serve as the attachment site for the SEC8/SEC15 particle.</text>
</comment>
<dbReference type="GO" id="GO:0005525">
    <property type="term" value="F:GTP binding"/>
    <property type="evidence" value="ECO:0007669"/>
    <property type="project" value="UniProtKB-KW"/>
</dbReference>
<evidence type="ECO:0000256" key="3">
    <source>
        <dbReference type="ARBA" id="ARBA00022448"/>
    </source>
</evidence>
<keyword evidence="6" id="KW-0547">Nucleotide-binding</keyword>
<keyword evidence="7" id="KW-0653">Protein transport</keyword>
<evidence type="ECO:0000256" key="9">
    <source>
        <dbReference type="ARBA" id="ARBA00023136"/>
    </source>
</evidence>
<dbReference type="GO" id="GO:0006887">
    <property type="term" value="P:exocytosis"/>
    <property type="evidence" value="ECO:0007669"/>
    <property type="project" value="UniProtKB-KW"/>
</dbReference>
<reference evidence="17 18" key="1">
    <citation type="journal article" date="2011" name="Proc. Natl. Acad. Sci. U.S.A.">
        <title>Evolutionary erosion of yeast sex chromosomes by mating-type switching accidents.</title>
        <authorList>
            <person name="Gordon J.L."/>
            <person name="Armisen D."/>
            <person name="Proux-Wera E."/>
            <person name="Oheigeartaigh S.S."/>
            <person name="Byrne K.P."/>
            <person name="Wolfe K.H."/>
        </authorList>
    </citation>
    <scope>NUCLEOTIDE SEQUENCE [LARGE SCALE GENOMIC DNA]</scope>
    <source>
        <strain evidence="18">ATCC 76901 / BCRC 22586 / CBS 4309 / NBRC 1992 / NRRL Y-12630</strain>
    </source>
</reference>
<dbReference type="GO" id="GO:0015031">
    <property type="term" value="P:protein transport"/>
    <property type="evidence" value="ECO:0007669"/>
    <property type="project" value="UniProtKB-KW"/>
</dbReference>
<dbReference type="Pfam" id="PF00071">
    <property type="entry name" value="Ras"/>
    <property type="match status" value="1"/>
</dbReference>
<proteinExistence type="inferred from homology"/>
<dbReference type="InterPro" id="IPR001806">
    <property type="entry name" value="Small_GTPase"/>
</dbReference>
<dbReference type="HOGENOM" id="CLU_041217_10_6_1"/>
<evidence type="ECO:0000256" key="15">
    <source>
        <dbReference type="ARBA" id="ARBA00068963"/>
    </source>
</evidence>
<dbReference type="Proteomes" id="UP000001640">
    <property type="component" value="Chromosome 10"/>
</dbReference>
<sequence length="218" mass="24395">MSGLRKISTSSGNANSSTAAKNYDSVMKILLIGDSGVGKSCLLVRFVENKFNPSFITTIGIDFKIKTLDIQGRKIKLQLWDTAGQERFRTITTAYYRGAMGIILVYDVTDERTFQNIRQWYSTVNEHANEQVQLLLVGNKSDLGNRQVTKEQGEELARELGLPFMEASAKNDDNVNDLFLQLAKLIQEKIDNDEMGEPRTAKKNVNIKSKDGKTSSCC</sequence>
<dbReference type="OMA" id="SKMEQNE"/>
<keyword evidence="3" id="KW-0813">Transport</keyword>
<keyword evidence="11" id="KW-0636">Prenylation</keyword>
<name>G0VKK5_NAUCA</name>
<dbReference type="GO" id="GO:0030658">
    <property type="term" value="C:transport vesicle membrane"/>
    <property type="evidence" value="ECO:0007669"/>
    <property type="project" value="UniProtKB-SubCell"/>
</dbReference>
<organism evidence="17 18">
    <name type="scientific">Naumovozyma castellii</name>
    <name type="common">Yeast</name>
    <name type="synonym">Saccharomyces castellii</name>
    <dbReference type="NCBI Taxonomy" id="27288"/>
    <lineage>
        <taxon>Eukaryota</taxon>
        <taxon>Fungi</taxon>
        <taxon>Dikarya</taxon>
        <taxon>Ascomycota</taxon>
        <taxon>Saccharomycotina</taxon>
        <taxon>Saccharomycetes</taxon>
        <taxon>Saccharomycetales</taxon>
        <taxon>Saccharomycetaceae</taxon>
        <taxon>Naumovozyma</taxon>
    </lineage>
</organism>
<evidence type="ECO:0000256" key="4">
    <source>
        <dbReference type="ARBA" id="ARBA00022475"/>
    </source>
</evidence>
<dbReference type="PROSITE" id="PS51421">
    <property type="entry name" value="RAS"/>
    <property type="match status" value="1"/>
</dbReference>
<dbReference type="PROSITE" id="PS51417">
    <property type="entry name" value="ARF"/>
    <property type="match status" value="1"/>
</dbReference>
<dbReference type="PROSITE" id="PS51420">
    <property type="entry name" value="RHO"/>
    <property type="match status" value="1"/>
</dbReference>
<dbReference type="PRINTS" id="PR00449">
    <property type="entry name" value="RASTRNSFRMNG"/>
</dbReference>
<dbReference type="GO" id="GO:0005886">
    <property type="term" value="C:plasma membrane"/>
    <property type="evidence" value="ECO:0007669"/>
    <property type="project" value="UniProtKB-SubCell"/>
</dbReference>
<reference key="2">
    <citation type="submission" date="2011-08" db="EMBL/GenBank/DDBJ databases">
        <title>Genome sequence of Naumovozyma castellii.</title>
        <authorList>
            <person name="Gordon J.L."/>
            <person name="Armisen D."/>
            <person name="Proux-Wera E."/>
            <person name="OhEigeartaigh S.S."/>
            <person name="Byrne K.P."/>
            <person name="Wolfe K.H."/>
        </authorList>
    </citation>
    <scope>NUCLEOTIDE SEQUENCE</scope>
    <source>
        <strain>Type strain:CBS 4309</strain>
    </source>
</reference>
<dbReference type="InterPro" id="IPR050305">
    <property type="entry name" value="Small_GTPase_Rab"/>
</dbReference>
<dbReference type="Gene3D" id="3.40.50.300">
    <property type="entry name" value="P-loop containing nucleotide triphosphate hydrolases"/>
    <property type="match status" value="1"/>
</dbReference>
<protein>
    <recommendedName>
        <fullName evidence="15">Ras-related protein SEC4</fullName>
    </recommendedName>
</protein>
<evidence type="ECO:0000256" key="10">
    <source>
        <dbReference type="ARBA" id="ARBA00023288"/>
    </source>
</evidence>
<dbReference type="CDD" id="cd01867">
    <property type="entry name" value="Rab8_Rab10_Rab13_like"/>
    <property type="match status" value="1"/>
</dbReference>
<dbReference type="OrthoDB" id="9989112at2759"/>
<evidence type="ECO:0000313" key="17">
    <source>
        <dbReference type="EMBL" id="CCC72042.1"/>
    </source>
</evidence>
<dbReference type="FunFam" id="3.40.50.300:FF:000961">
    <property type="entry name" value="Ras-related protein Rab-8B"/>
    <property type="match status" value="1"/>
</dbReference>
<keyword evidence="5" id="KW-0268">Exocytosis</keyword>
<dbReference type="RefSeq" id="XP_003678381.1">
    <property type="nucleotide sequence ID" value="XM_003678333.1"/>
</dbReference>
<evidence type="ECO:0000313" key="18">
    <source>
        <dbReference type="Proteomes" id="UP000001640"/>
    </source>
</evidence>
<keyword evidence="4" id="KW-1003">Cell membrane</keyword>
<comment type="subcellular location">
    <subcellularLocation>
        <location evidence="1">Cell membrane</location>
        <topology evidence="1">Lipid-anchor</topology>
        <orientation evidence="1">Cytoplasmic side</orientation>
    </subcellularLocation>
    <subcellularLocation>
        <location evidence="14">Cytoplasmic vesicle</location>
        <location evidence="14">Secretory vesicle membrane</location>
        <topology evidence="14">Lipid-anchor</topology>
        <orientation evidence="14">Cytoplasmic side</orientation>
    </subcellularLocation>
</comment>
<evidence type="ECO:0000256" key="16">
    <source>
        <dbReference type="SAM" id="MobiDB-lite"/>
    </source>
</evidence>
<evidence type="ECO:0000256" key="14">
    <source>
        <dbReference type="ARBA" id="ARBA00060407"/>
    </source>
</evidence>
<dbReference type="SMART" id="SM00175">
    <property type="entry name" value="RAB"/>
    <property type="match status" value="1"/>
</dbReference>
<gene>
    <name evidence="17" type="primary">NCAS0J00630</name>
    <name evidence="17" type="ordered locus">NCAS_0J00630</name>
</gene>
<evidence type="ECO:0000256" key="1">
    <source>
        <dbReference type="ARBA" id="ARBA00004342"/>
    </source>
</evidence>
<dbReference type="EMBL" id="HE576761">
    <property type="protein sequence ID" value="CCC72042.1"/>
    <property type="molecule type" value="Genomic_DNA"/>
</dbReference>